<comment type="caution">
    <text evidence="1">The sequence shown here is derived from an EMBL/GenBank/DDBJ whole genome shotgun (WGS) entry which is preliminary data.</text>
</comment>
<keyword evidence="2" id="KW-1185">Reference proteome</keyword>
<evidence type="ECO:0000313" key="1">
    <source>
        <dbReference type="EMBL" id="KAI4585203.1"/>
    </source>
</evidence>
<protein>
    <submittedName>
        <fullName evidence="1">Uncharacterized protein</fullName>
    </submittedName>
</protein>
<accession>A0ACB9V6C8</accession>
<name>A0ACB9V6C8_9CETA</name>
<gene>
    <name evidence="1" type="ORF">MJG53_006737</name>
</gene>
<dbReference type="EMBL" id="CM043030">
    <property type="protein sequence ID" value="KAI4585203.1"/>
    <property type="molecule type" value="Genomic_DNA"/>
</dbReference>
<dbReference type="Proteomes" id="UP001057279">
    <property type="component" value="Linkage Group LG05"/>
</dbReference>
<reference evidence="1" key="1">
    <citation type="submission" date="2022-03" db="EMBL/GenBank/DDBJ databases">
        <title>Genomic analyses of argali, domestic sheep and their hybrids provide insights into chromosomal evolution, heterosis and genetic basis of agronomic traits.</title>
        <authorList>
            <person name="Li M."/>
        </authorList>
    </citation>
    <scope>NUCLEOTIDE SEQUENCE</scope>
    <source>
        <strain evidence="1">F1 hybrid</strain>
    </source>
</reference>
<evidence type="ECO:0000313" key="2">
    <source>
        <dbReference type="Proteomes" id="UP001057279"/>
    </source>
</evidence>
<proteinExistence type="predicted"/>
<organism evidence="1 2">
    <name type="scientific">Ovis ammon polii x Ovis aries</name>
    <dbReference type="NCBI Taxonomy" id="2918886"/>
    <lineage>
        <taxon>Eukaryota</taxon>
        <taxon>Metazoa</taxon>
        <taxon>Chordata</taxon>
        <taxon>Craniata</taxon>
        <taxon>Vertebrata</taxon>
        <taxon>Euteleostomi</taxon>
        <taxon>Mammalia</taxon>
        <taxon>Eutheria</taxon>
        <taxon>Laurasiatheria</taxon>
        <taxon>Artiodactyla</taxon>
        <taxon>Ruminantia</taxon>
        <taxon>Pecora</taxon>
        <taxon>Bovidae</taxon>
        <taxon>Caprinae</taxon>
        <taxon>Ovis</taxon>
    </lineage>
</organism>
<sequence>MYTLRGPGAVDAGDGLVMKIKQEKPEWLLQTQAALSQKDKENIFRPRRVPPPCQTAVGKSRAWGRPDETGGPSRSTRSPSQESESKRGSSRMDVRLLLLGKRGAGKSATGNSILGKAEFESRFSEQPVTRSCQRGSGVTQGREVVVIDTPDIFSSDNIKRCLELSAPSLHALLLVIPLGNYTVEDRQTAERIQNVFDEKARKHTIIIFTRKDEEGSLEDYVKNTTSIRDLVQHSSGQYCAFNNKASKDEQDAQVKELLCKVEDLVKNKGPYTVNLRDEDSRFQDSVNEDTFQRKDYPHVPLLSVPLLEVYKYNHVHLQISGCGGDEGTLQTLKLILVGKSGSGKSTTGNSILRRRVLESKLSACPETQAFQQGHCVQETRNRDMLLSGSEAYRPLVSRGFQEFRSALQERRLRLLLAGRSGTGKSATGNRILQRKHFLSRLAATAVTRACATGSCRWASWDVEVLDTPDLFSPEVAQADPGFEERGRCYLLSAPGPHAVLLVTQLRRFTAQDVRAWRGVKALFGAGIAARAVVVFTRREDLEGGSMQQYVRDTDNRALRELVAECGGRCCAFDNRAADGEREAQVGELMGLVVELVRDQGGPPYTNDVYRLAQTLGGLSPEERLRRVAERLAARALR</sequence>